<feature type="transmembrane region" description="Helical" evidence="1">
    <location>
        <begin position="58"/>
        <end position="79"/>
    </location>
</feature>
<keyword evidence="1" id="KW-1133">Transmembrane helix</keyword>
<dbReference type="EMBL" id="AHOM02000004">
    <property type="protein sequence ID" value="EJZ42782.1"/>
    <property type="molecule type" value="Genomic_DNA"/>
</dbReference>
<accession>A0ABN0HBR7</accession>
<dbReference type="InterPro" id="IPR031030">
    <property type="entry name" value="Lepto_Lipo_YY_C"/>
</dbReference>
<keyword evidence="3" id="KW-1185">Reference proteome</keyword>
<reference evidence="2 3" key="1">
    <citation type="submission" date="2012-08" db="EMBL/GenBank/DDBJ databases">
        <authorList>
            <person name="Harkins D.M."/>
            <person name="Durkin A.S."/>
            <person name="Selengut J.D."/>
            <person name="Sanka R."/>
            <person name="DePew J."/>
            <person name="Purushe J."/>
            <person name="Matthias M.A."/>
            <person name="Vinetz J.M."/>
            <person name="Sutton G.G."/>
            <person name="Nelson W.C."/>
            <person name="Fouts D.E."/>
        </authorList>
    </citation>
    <scope>NUCLEOTIDE SEQUENCE [LARGE SCALE GENOMIC DNA]</scope>
    <source>
        <strain evidence="2 3">MMD4847</strain>
    </source>
</reference>
<evidence type="ECO:0008006" key="4">
    <source>
        <dbReference type="Google" id="ProtNLM"/>
    </source>
</evidence>
<dbReference type="NCBIfam" id="TIGR04452">
    <property type="entry name" value="Lepto_Lipo_YY_C"/>
    <property type="match status" value="1"/>
</dbReference>
<gene>
    <name evidence="2" type="ORF">LEP1GSC178_3549</name>
</gene>
<keyword evidence="1" id="KW-0812">Transmembrane</keyword>
<evidence type="ECO:0000313" key="3">
    <source>
        <dbReference type="Proteomes" id="UP000018720"/>
    </source>
</evidence>
<name>A0ABN0HBR7_9LEPT</name>
<evidence type="ECO:0000313" key="2">
    <source>
        <dbReference type="EMBL" id="EJZ42782.1"/>
    </source>
</evidence>
<keyword evidence="1" id="KW-0472">Membrane</keyword>
<comment type="caution">
    <text evidence="2">The sequence shown here is derived from an EMBL/GenBank/DDBJ whole genome shotgun (WGS) entry which is preliminary data.</text>
</comment>
<protein>
    <recommendedName>
        <fullName evidence="4">TIGR04452 family lipoprotein</fullName>
    </recommendedName>
</protein>
<proteinExistence type="predicted"/>
<evidence type="ECO:0000256" key="1">
    <source>
        <dbReference type="SAM" id="Phobius"/>
    </source>
</evidence>
<dbReference type="Proteomes" id="UP000018720">
    <property type="component" value="Unassembled WGS sequence"/>
</dbReference>
<sequence>MKLSSNWKFFVKNKLGEPWMKKIIALLLPLFLTFNCVLFDAIGLSYPDTVDGTEAKSIILTSAVIGSAVSGFEVLSILAPQLAKVEEDKYYNKSDVDDCANEALIINLLTVDLGGFTCDLQPRATIIPFIY</sequence>
<organism evidence="2 3">
    <name type="scientific">Leptospira licerasiae str. MMD4847</name>
    <dbReference type="NCBI Taxonomy" id="1049971"/>
    <lineage>
        <taxon>Bacteria</taxon>
        <taxon>Pseudomonadati</taxon>
        <taxon>Spirochaetota</taxon>
        <taxon>Spirochaetia</taxon>
        <taxon>Leptospirales</taxon>
        <taxon>Leptospiraceae</taxon>
        <taxon>Leptospira</taxon>
    </lineage>
</organism>